<dbReference type="SUPFAM" id="SSF143422">
    <property type="entry name" value="Transposase IS200-like"/>
    <property type="match status" value="1"/>
</dbReference>
<organism evidence="2 3">
    <name type="scientific">Candidatus Uhrbacteria bacterium GW2011_GWC2_53_7</name>
    <dbReference type="NCBI Taxonomy" id="1618986"/>
    <lineage>
        <taxon>Bacteria</taxon>
        <taxon>Candidatus Uhriibacteriota</taxon>
    </lineage>
</organism>
<comment type="caution">
    <text evidence="2">The sequence shown here is derived from an EMBL/GenBank/DDBJ whole genome shotgun (WGS) entry which is preliminary data.</text>
</comment>
<dbReference type="GO" id="GO:0004803">
    <property type="term" value="F:transposase activity"/>
    <property type="evidence" value="ECO:0007669"/>
    <property type="project" value="InterPro"/>
</dbReference>
<protein>
    <submittedName>
        <fullName evidence="2">Transposase</fullName>
    </submittedName>
</protein>
<accession>A0A0G2A385</accession>
<sequence>MTRDIELSVDEIYHVYNRGVDGRNTFLTDAHFRRFYESMYLFNDVNFEDAGGGWNARMAELNTMRVTGYDPRERLVDIIAFNLMDNHFHMGLIPAVEDGVSIFMHKLQMSHSKHLNFGLDRSGSLFNRPFKAKHVNNAAYADFLPIYIHWNSGDRYGVPWREGVVEDWAGALALLDRHPWSSHGVAMRRSQDLPVVDERYLHGMYGSPEEYIDHMRQWSTRYRDQLKEIEDFVTDDIVTT</sequence>
<dbReference type="GO" id="GO:0006313">
    <property type="term" value="P:DNA transposition"/>
    <property type="evidence" value="ECO:0007669"/>
    <property type="project" value="InterPro"/>
</dbReference>
<gene>
    <name evidence="2" type="ORF">UY82_C0041G0002</name>
</gene>
<evidence type="ECO:0000313" key="3">
    <source>
        <dbReference type="Proteomes" id="UP000033865"/>
    </source>
</evidence>
<proteinExistence type="predicted"/>
<evidence type="ECO:0000259" key="1">
    <source>
        <dbReference type="SMART" id="SM01321"/>
    </source>
</evidence>
<dbReference type="PANTHER" id="PTHR34322">
    <property type="entry name" value="TRANSPOSASE, Y1_TNP DOMAIN-CONTAINING"/>
    <property type="match status" value="1"/>
</dbReference>
<feature type="domain" description="Transposase IS200-like" evidence="1">
    <location>
        <begin position="8"/>
        <end position="151"/>
    </location>
</feature>
<dbReference type="GO" id="GO:0003677">
    <property type="term" value="F:DNA binding"/>
    <property type="evidence" value="ECO:0007669"/>
    <property type="project" value="InterPro"/>
</dbReference>
<dbReference type="EMBL" id="LCRN01000041">
    <property type="protein sequence ID" value="KKW35322.1"/>
    <property type="molecule type" value="Genomic_DNA"/>
</dbReference>
<dbReference type="Proteomes" id="UP000033865">
    <property type="component" value="Unassembled WGS sequence"/>
</dbReference>
<dbReference type="InterPro" id="IPR036515">
    <property type="entry name" value="Transposase_17_sf"/>
</dbReference>
<evidence type="ECO:0000313" key="2">
    <source>
        <dbReference type="EMBL" id="KKW35322.1"/>
    </source>
</evidence>
<dbReference type="PANTHER" id="PTHR34322:SF2">
    <property type="entry name" value="TRANSPOSASE IS200-LIKE DOMAIN-CONTAINING PROTEIN"/>
    <property type="match status" value="1"/>
</dbReference>
<dbReference type="AlphaFoldDB" id="A0A0G2A385"/>
<dbReference type="SMART" id="SM01321">
    <property type="entry name" value="Y1_Tnp"/>
    <property type="match status" value="1"/>
</dbReference>
<dbReference type="InterPro" id="IPR002686">
    <property type="entry name" value="Transposase_17"/>
</dbReference>
<dbReference type="Gene3D" id="3.30.70.1290">
    <property type="entry name" value="Transposase IS200-like"/>
    <property type="match status" value="1"/>
</dbReference>
<name>A0A0G2A385_9BACT</name>
<reference evidence="2 3" key="1">
    <citation type="journal article" date="2015" name="Nature">
        <title>rRNA introns, odd ribosomes, and small enigmatic genomes across a large radiation of phyla.</title>
        <authorList>
            <person name="Brown C.T."/>
            <person name="Hug L.A."/>
            <person name="Thomas B.C."/>
            <person name="Sharon I."/>
            <person name="Castelle C.J."/>
            <person name="Singh A."/>
            <person name="Wilkins M.J."/>
            <person name="Williams K.H."/>
            <person name="Banfield J.F."/>
        </authorList>
    </citation>
    <scope>NUCLEOTIDE SEQUENCE [LARGE SCALE GENOMIC DNA]</scope>
</reference>